<gene>
    <name evidence="2" type="ORF">HPB48_015937</name>
</gene>
<accession>A0A9J6FQA4</accession>
<dbReference type="OrthoDB" id="2136082at2759"/>
<feature type="region of interest" description="Disordered" evidence="1">
    <location>
        <begin position="126"/>
        <end position="290"/>
    </location>
</feature>
<feature type="compositionally biased region" description="Low complexity" evidence="1">
    <location>
        <begin position="11"/>
        <end position="21"/>
    </location>
</feature>
<organism evidence="2 3">
    <name type="scientific">Haemaphysalis longicornis</name>
    <name type="common">Bush tick</name>
    <dbReference type="NCBI Taxonomy" id="44386"/>
    <lineage>
        <taxon>Eukaryota</taxon>
        <taxon>Metazoa</taxon>
        <taxon>Ecdysozoa</taxon>
        <taxon>Arthropoda</taxon>
        <taxon>Chelicerata</taxon>
        <taxon>Arachnida</taxon>
        <taxon>Acari</taxon>
        <taxon>Parasitiformes</taxon>
        <taxon>Ixodida</taxon>
        <taxon>Ixodoidea</taxon>
        <taxon>Ixodidae</taxon>
        <taxon>Haemaphysalinae</taxon>
        <taxon>Haemaphysalis</taxon>
    </lineage>
</organism>
<feature type="compositionally biased region" description="Polar residues" evidence="1">
    <location>
        <begin position="226"/>
        <end position="240"/>
    </location>
</feature>
<feature type="compositionally biased region" description="Low complexity" evidence="1">
    <location>
        <begin position="209"/>
        <end position="225"/>
    </location>
</feature>
<protein>
    <submittedName>
        <fullName evidence="2">Uncharacterized protein</fullName>
    </submittedName>
</protein>
<sequence>MNGPAVKNDVSPKPASATTKPSPAPGSRHSNANAAKAPAVNGNLTNKEPRARSPNASARMAAEKLRQEAAALQKFRAENQGFKAKIKRLEEECARKTRQLEKLTQVSKEALKQKCARLEMQLREKEDKLKKLQNAQQRRSSETATPERQRPSKSRLTSSQPRGSSAELVKLREQMDRISQENRRLTLQLKEKDQEIRRLKSQLQPAPARTPVKTPVKTTPRTPVTNRSARPANSSRTGSATVERKNVVAAKRSNTFSVTRGAPEPDDKMETSAISIESKSTPPEDVSVPDCNYTDAVERKIIKVTNAEHRVEYMHAQSHAS</sequence>
<dbReference type="Proteomes" id="UP000821853">
    <property type="component" value="Unassembled WGS sequence"/>
</dbReference>
<proteinExistence type="predicted"/>
<feature type="region of interest" description="Disordered" evidence="1">
    <location>
        <begin position="1"/>
        <end position="66"/>
    </location>
</feature>
<feature type="compositionally biased region" description="Basic and acidic residues" evidence="1">
    <location>
        <begin position="169"/>
        <end position="198"/>
    </location>
</feature>
<reference evidence="2 3" key="1">
    <citation type="journal article" date="2020" name="Cell">
        <title>Large-Scale Comparative Analyses of Tick Genomes Elucidate Their Genetic Diversity and Vector Capacities.</title>
        <authorList>
            <consortium name="Tick Genome and Microbiome Consortium (TIGMIC)"/>
            <person name="Jia N."/>
            <person name="Wang J."/>
            <person name="Shi W."/>
            <person name="Du L."/>
            <person name="Sun Y."/>
            <person name="Zhan W."/>
            <person name="Jiang J.F."/>
            <person name="Wang Q."/>
            <person name="Zhang B."/>
            <person name="Ji P."/>
            <person name="Bell-Sakyi L."/>
            <person name="Cui X.M."/>
            <person name="Yuan T.T."/>
            <person name="Jiang B.G."/>
            <person name="Yang W.F."/>
            <person name="Lam T.T."/>
            <person name="Chang Q.C."/>
            <person name="Ding S.J."/>
            <person name="Wang X.J."/>
            <person name="Zhu J.G."/>
            <person name="Ruan X.D."/>
            <person name="Zhao L."/>
            <person name="Wei J.T."/>
            <person name="Ye R.Z."/>
            <person name="Que T.C."/>
            <person name="Du C.H."/>
            <person name="Zhou Y.H."/>
            <person name="Cheng J.X."/>
            <person name="Dai P.F."/>
            <person name="Guo W.B."/>
            <person name="Han X.H."/>
            <person name="Huang E.J."/>
            <person name="Li L.F."/>
            <person name="Wei W."/>
            <person name="Gao Y.C."/>
            <person name="Liu J.Z."/>
            <person name="Shao H.Z."/>
            <person name="Wang X."/>
            <person name="Wang C.C."/>
            <person name="Yang T.C."/>
            <person name="Huo Q.B."/>
            <person name="Li W."/>
            <person name="Chen H.Y."/>
            <person name="Chen S.E."/>
            <person name="Zhou L.G."/>
            <person name="Ni X.B."/>
            <person name="Tian J.H."/>
            <person name="Sheng Y."/>
            <person name="Liu T."/>
            <person name="Pan Y.S."/>
            <person name="Xia L.Y."/>
            <person name="Li J."/>
            <person name="Zhao F."/>
            <person name="Cao W.C."/>
        </authorList>
    </citation>
    <scope>NUCLEOTIDE SEQUENCE [LARGE SCALE GENOMIC DNA]</scope>
    <source>
        <strain evidence="2">HaeL-2018</strain>
    </source>
</reference>
<evidence type="ECO:0000313" key="2">
    <source>
        <dbReference type="EMBL" id="KAH9365261.1"/>
    </source>
</evidence>
<feature type="compositionally biased region" description="Basic and acidic residues" evidence="1">
    <location>
        <begin position="139"/>
        <end position="150"/>
    </location>
</feature>
<dbReference type="VEuPathDB" id="VectorBase:HLOH_064187"/>
<comment type="caution">
    <text evidence="2">The sequence shown here is derived from an EMBL/GenBank/DDBJ whole genome shotgun (WGS) entry which is preliminary data.</text>
</comment>
<evidence type="ECO:0000256" key="1">
    <source>
        <dbReference type="SAM" id="MobiDB-lite"/>
    </source>
</evidence>
<keyword evidence="3" id="KW-1185">Reference proteome</keyword>
<evidence type="ECO:0000313" key="3">
    <source>
        <dbReference type="Proteomes" id="UP000821853"/>
    </source>
</evidence>
<name>A0A9J6FQA4_HAELO</name>
<dbReference type="EMBL" id="JABSTR010000003">
    <property type="protein sequence ID" value="KAH9365261.1"/>
    <property type="molecule type" value="Genomic_DNA"/>
</dbReference>
<dbReference type="AlphaFoldDB" id="A0A9J6FQA4"/>
<feature type="compositionally biased region" description="Polar residues" evidence="1">
    <location>
        <begin position="154"/>
        <end position="163"/>
    </location>
</feature>
<feature type="compositionally biased region" description="Polar residues" evidence="1">
    <location>
        <begin position="272"/>
        <end position="281"/>
    </location>
</feature>
<dbReference type="OMA" id="AXEASTE"/>